<gene>
    <name evidence="3" type="ORF">HOP12_09815</name>
</gene>
<dbReference type="PROSITE" id="PS51257">
    <property type="entry name" value="PROKAR_LIPOPROTEIN"/>
    <property type="match status" value="1"/>
</dbReference>
<evidence type="ECO:0000256" key="2">
    <source>
        <dbReference type="SAM" id="SignalP"/>
    </source>
</evidence>
<feature type="region of interest" description="Disordered" evidence="1">
    <location>
        <begin position="414"/>
        <end position="436"/>
    </location>
</feature>
<keyword evidence="2" id="KW-0732">Signal</keyword>
<evidence type="ECO:0000313" key="3">
    <source>
        <dbReference type="EMBL" id="NOT34453.1"/>
    </source>
</evidence>
<feature type="chain" id="PRO_5032654733" evidence="2">
    <location>
        <begin position="25"/>
        <end position="458"/>
    </location>
</feature>
<feature type="signal peptide" evidence="2">
    <location>
        <begin position="1"/>
        <end position="24"/>
    </location>
</feature>
<comment type="caution">
    <text evidence="3">The sequence shown here is derived from an EMBL/GenBank/DDBJ whole genome shotgun (WGS) entry which is preliminary data.</text>
</comment>
<proteinExistence type="predicted"/>
<sequence>MTTTRRISWIAILLLGAVGCEQQAASLNRLAPATASENAQARTAGGDCDGLPTAPESQRVDLYTPAFPHPTRVTNPLFPIARLDRVLMLGNSHGEALRVETTLLARNRIIELGNGRRVEALVSQYMSWVDGRIHEVALDWYTQDDKGAVWYLGEDVFNYESGRIADRNGTWLAGRDGPAAMIMPASPRVGDVWRPENICGFVFEEVIATEIGVTVPGPRGPVPGALRVRELHMDGTFEDKTFAPGYGEFSTGSGANLEAVALAVPIDARSGPAPNELKSMSRQAAKIFRAARARRWDAASDALEDLIEAWERLEAHGVPASLVAPTDAALEALSESVEARNAAGARQASIDAARATLDLRLVYRPRAEIDLAHLELWGLQLVVDAEARDRDAIRGDLASIRWIRSRFTRPNQGDVDRRLDDLESSADSGDPDATNARAEQLSASLARIGVSEADASFR</sequence>
<protein>
    <submittedName>
        <fullName evidence="3">Uncharacterized protein</fullName>
    </submittedName>
</protein>
<name>A0A849SL46_UNCEI</name>
<organism evidence="3 4">
    <name type="scientific">Eiseniibacteriota bacterium</name>
    <dbReference type="NCBI Taxonomy" id="2212470"/>
    <lineage>
        <taxon>Bacteria</taxon>
        <taxon>Candidatus Eiseniibacteriota</taxon>
    </lineage>
</organism>
<accession>A0A849SL46</accession>
<evidence type="ECO:0000256" key="1">
    <source>
        <dbReference type="SAM" id="MobiDB-lite"/>
    </source>
</evidence>
<evidence type="ECO:0000313" key="4">
    <source>
        <dbReference type="Proteomes" id="UP000580839"/>
    </source>
</evidence>
<dbReference type="EMBL" id="JABFRW010000121">
    <property type="protein sequence ID" value="NOT34453.1"/>
    <property type="molecule type" value="Genomic_DNA"/>
</dbReference>
<dbReference type="AlphaFoldDB" id="A0A849SL46"/>
<dbReference type="Proteomes" id="UP000580839">
    <property type="component" value="Unassembled WGS sequence"/>
</dbReference>
<reference evidence="3 4" key="1">
    <citation type="submission" date="2020-04" db="EMBL/GenBank/DDBJ databases">
        <title>Metagenomic profiling of ammonia- and methane-oxidizing microorganisms in a Dutch drinking water treatment plant.</title>
        <authorList>
            <person name="Poghosyan L."/>
            <person name="Leucker S."/>
        </authorList>
    </citation>
    <scope>NUCLEOTIDE SEQUENCE [LARGE SCALE GENOMIC DNA]</scope>
    <source>
        <strain evidence="3">S-RSF-IL-03</strain>
    </source>
</reference>